<keyword evidence="1" id="KW-0472">Membrane</keyword>
<protein>
    <submittedName>
        <fullName evidence="2">Uncharacterized protein</fullName>
    </submittedName>
</protein>
<accession>A0ABD3P1T6</accession>
<gene>
    <name evidence="2" type="ORF">HJC23_001034</name>
</gene>
<keyword evidence="1" id="KW-0812">Transmembrane</keyword>
<dbReference type="AlphaFoldDB" id="A0ABD3P1T6"/>
<dbReference type="Proteomes" id="UP001516023">
    <property type="component" value="Unassembled WGS sequence"/>
</dbReference>
<feature type="transmembrane region" description="Helical" evidence="1">
    <location>
        <begin position="116"/>
        <end position="137"/>
    </location>
</feature>
<keyword evidence="1" id="KW-1133">Transmembrane helix</keyword>
<dbReference type="EMBL" id="JABMIG020000293">
    <property type="protein sequence ID" value="KAL3782214.1"/>
    <property type="molecule type" value="Genomic_DNA"/>
</dbReference>
<proteinExistence type="predicted"/>
<evidence type="ECO:0000313" key="2">
    <source>
        <dbReference type="EMBL" id="KAL3782214.1"/>
    </source>
</evidence>
<evidence type="ECO:0000256" key="1">
    <source>
        <dbReference type="SAM" id="Phobius"/>
    </source>
</evidence>
<sequence length="337" mass="37893">MEVNQEQKPVILHQYPGMDIPTEIEVSFDSSASTAITTISFDDTQERLKELYESTHIETAEQKLERALVPKLASRAYHLPGNDFAQDWKQYVLNNHPVLGVCFHHRLHPLKTGQRLIMLVGSFAFGIAITNAIYFWFLRTGRDSSEEVFALSFSVESDKGTPTQKISFSYGLVALLTVGSGSHALFDRFVWSLSACKMCRPGGRFESRTRCHPNFGKYIVILIVVLVVCGASMVVVIRALTDKGESDIDIFHYNSKYSNVEAQDFRFLIGYLVEFAVSLFVMNPLIEFTLFCGILGCCSLPVVGGRSREVALERKAEKEQQKKQIKANVKDIMNCPV</sequence>
<feature type="transmembrane region" description="Helical" evidence="1">
    <location>
        <begin position="288"/>
        <end position="305"/>
    </location>
</feature>
<comment type="caution">
    <text evidence="2">The sequence shown here is derived from an EMBL/GenBank/DDBJ whole genome shotgun (WGS) entry which is preliminary data.</text>
</comment>
<keyword evidence="3" id="KW-1185">Reference proteome</keyword>
<organism evidence="2 3">
    <name type="scientific">Cyclotella cryptica</name>
    <dbReference type="NCBI Taxonomy" id="29204"/>
    <lineage>
        <taxon>Eukaryota</taxon>
        <taxon>Sar</taxon>
        <taxon>Stramenopiles</taxon>
        <taxon>Ochrophyta</taxon>
        <taxon>Bacillariophyta</taxon>
        <taxon>Coscinodiscophyceae</taxon>
        <taxon>Thalassiosirophycidae</taxon>
        <taxon>Stephanodiscales</taxon>
        <taxon>Stephanodiscaceae</taxon>
        <taxon>Cyclotella</taxon>
    </lineage>
</organism>
<name>A0ABD3P1T6_9STRA</name>
<feature type="transmembrane region" description="Helical" evidence="1">
    <location>
        <begin position="218"/>
        <end position="240"/>
    </location>
</feature>
<evidence type="ECO:0000313" key="3">
    <source>
        <dbReference type="Proteomes" id="UP001516023"/>
    </source>
</evidence>
<reference evidence="2 3" key="1">
    <citation type="journal article" date="2020" name="G3 (Bethesda)">
        <title>Improved Reference Genome for Cyclotella cryptica CCMP332, a Model for Cell Wall Morphogenesis, Salinity Adaptation, and Lipid Production in Diatoms (Bacillariophyta).</title>
        <authorList>
            <person name="Roberts W.R."/>
            <person name="Downey K.M."/>
            <person name="Ruck E.C."/>
            <person name="Traller J.C."/>
            <person name="Alverson A.J."/>
        </authorList>
    </citation>
    <scope>NUCLEOTIDE SEQUENCE [LARGE SCALE GENOMIC DNA]</scope>
    <source>
        <strain evidence="2 3">CCMP332</strain>
    </source>
</reference>